<feature type="compositionally biased region" description="Low complexity" evidence="2">
    <location>
        <begin position="8"/>
        <end position="17"/>
    </location>
</feature>
<proteinExistence type="predicted"/>
<dbReference type="InterPro" id="IPR050966">
    <property type="entry name" value="Glutamyl_endopeptidase"/>
</dbReference>
<comment type="caution">
    <text evidence="3">The sequence shown here is derived from an EMBL/GenBank/DDBJ whole genome shotgun (WGS) entry which is preliminary data.</text>
</comment>
<dbReference type="SUPFAM" id="SSF50494">
    <property type="entry name" value="Trypsin-like serine proteases"/>
    <property type="match status" value="1"/>
</dbReference>
<name>A0ABQ2MMY9_9ACTN</name>
<dbReference type="Proteomes" id="UP000656881">
    <property type="component" value="Unassembled WGS sequence"/>
</dbReference>
<protein>
    <submittedName>
        <fullName evidence="3">Peptidase</fullName>
    </submittedName>
</protein>
<dbReference type="PANTHER" id="PTHR15462">
    <property type="entry name" value="SERINE PROTEASE"/>
    <property type="match status" value="1"/>
</dbReference>
<gene>
    <name evidence="3" type="ORF">GCM10012286_65250</name>
</gene>
<evidence type="ECO:0000313" key="3">
    <source>
        <dbReference type="EMBL" id="GGO54750.1"/>
    </source>
</evidence>
<dbReference type="InterPro" id="IPR009003">
    <property type="entry name" value="Peptidase_S1_PA"/>
</dbReference>
<dbReference type="Gene3D" id="2.40.10.10">
    <property type="entry name" value="Trypsin-like serine proteases"/>
    <property type="match status" value="2"/>
</dbReference>
<feature type="region of interest" description="Disordered" evidence="2">
    <location>
        <begin position="1"/>
        <end position="22"/>
    </location>
</feature>
<dbReference type="PROSITE" id="PS00134">
    <property type="entry name" value="TRYPSIN_HIS"/>
    <property type="match status" value="1"/>
</dbReference>
<accession>A0ABQ2MMY9</accession>
<keyword evidence="4" id="KW-1185">Reference proteome</keyword>
<dbReference type="InterPro" id="IPR043504">
    <property type="entry name" value="Peptidase_S1_PA_chymotrypsin"/>
</dbReference>
<evidence type="ECO:0000313" key="4">
    <source>
        <dbReference type="Proteomes" id="UP000656881"/>
    </source>
</evidence>
<organism evidence="3 4">
    <name type="scientific">Streptomyces lasiicapitis</name>
    <dbReference type="NCBI Taxonomy" id="1923961"/>
    <lineage>
        <taxon>Bacteria</taxon>
        <taxon>Bacillati</taxon>
        <taxon>Actinomycetota</taxon>
        <taxon>Actinomycetes</taxon>
        <taxon>Kitasatosporales</taxon>
        <taxon>Streptomycetaceae</taxon>
        <taxon>Streptomyces</taxon>
    </lineage>
</organism>
<evidence type="ECO:0000256" key="1">
    <source>
        <dbReference type="ARBA" id="ARBA00022729"/>
    </source>
</evidence>
<keyword evidence="1" id="KW-0732">Signal</keyword>
<evidence type="ECO:0000256" key="2">
    <source>
        <dbReference type="SAM" id="MobiDB-lite"/>
    </source>
</evidence>
<dbReference type="InterPro" id="IPR018114">
    <property type="entry name" value="TRYPSIN_HIS"/>
</dbReference>
<dbReference type="EMBL" id="BMNG01000016">
    <property type="protein sequence ID" value="GGO54750.1"/>
    <property type="molecule type" value="Genomic_DNA"/>
</dbReference>
<reference evidence="4" key="1">
    <citation type="journal article" date="2019" name="Int. J. Syst. Evol. Microbiol.">
        <title>The Global Catalogue of Microorganisms (GCM) 10K type strain sequencing project: providing services to taxonomists for standard genome sequencing and annotation.</title>
        <authorList>
            <consortium name="The Broad Institute Genomics Platform"/>
            <consortium name="The Broad Institute Genome Sequencing Center for Infectious Disease"/>
            <person name="Wu L."/>
            <person name="Ma J."/>
        </authorList>
    </citation>
    <scope>NUCLEOTIDE SEQUENCE [LARGE SCALE GENOMIC DNA]</scope>
    <source>
        <strain evidence="4">CGMCC 4.7349</strain>
    </source>
</reference>
<sequence>MAASGLVAATPAQASAADDPGVVSRSAVIDVPGAEGGTAAQKEQALLDYWTPERVRRATGEKKAGPKAPAVKGTDPRIAAAVDGPYSTAVGKLVFQHANGKLDHCSATAVDSDSEILVLTAAHCLHEGPGGTWTKNVVFIPARHDGNEPFGRFPAWNVATSSLWSSGSKPDWEHDYGMVITNDNAKGQTVVDAAGGYQIVPDARTGEEVSIMGYSGPPYSGERQEFCQDLIEPTVPPLNMWQVECSNMTPGSSGSPWLLDYNYDTGTGYIGGLNSVSDTQGFMASPRFDAKTGEFVALVEQIAAARP</sequence>